<keyword evidence="1" id="KW-0472">Membrane</keyword>
<reference evidence="2 3" key="1">
    <citation type="submission" date="2016-05" db="EMBL/GenBank/DDBJ databases">
        <title>Single-cell genome of chain-forming Candidatus Thiomargarita nelsonii and comparison to other large sulfur-oxidizing bacteria.</title>
        <authorList>
            <person name="Winkel M."/>
            <person name="Salman V."/>
            <person name="Woyke T."/>
            <person name="Schulz-Vogt H."/>
            <person name="Richter M."/>
            <person name="Flood B."/>
            <person name="Bailey J."/>
            <person name="Amann R."/>
            <person name="Mussmann M."/>
        </authorList>
    </citation>
    <scope>NUCLEOTIDE SEQUENCE [LARGE SCALE GENOMIC DNA]</scope>
    <source>
        <strain evidence="2 3">THI036</strain>
    </source>
</reference>
<feature type="non-terminal residue" evidence="2">
    <location>
        <position position="195"/>
    </location>
</feature>
<proteinExistence type="predicted"/>
<protein>
    <submittedName>
        <fullName evidence="2">Uncharacterized protein</fullName>
    </submittedName>
</protein>
<keyword evidence="1" id="KW-0812">Transmembrane</keyword>
<evidence type="ECO:0000256" key="1">
    <source>
        <dbReference type="SAM" id="Phobius"/>
    </source>
</evidence>
<dbReference type="EMBL" id="LUTY01001567">
    <property type="protein sequence ID" value="OAD21532.1"/>
    <property type="molecule type" value="Genomic_DNA"/>
</dbReference>
<sequence>MIQIWNPVHVYLPPEVSVLAVLKPERLKAVHALAVEFVSGAEPDISLSCPGHIAPRETVGGYSILTGSPLGGADDPRHRYRKLYHRATEVLREVARSALSEQEETQSWISAIYHKLKDSFTAPKWEVGWAIPAAAMAVIVVLVVSLRFLWPTSFEEVDTTFQTIYAQKTDEMEQGLRDFQFEWEKTNVLAFSSTA</sequence>
<accession>A0A176S0D3</accession>
<organism evidence="2 3">
    <name type="scientific">Candidatus Thiomargarita nelsonii</name>
    <dbReference type="NCBI Taxonomy" id="1003181"/>
    <lineage>
        <taxon>Bacteria</taxon>
        <taxon>Pseudomonadati</taxon>
        <taxon>Pseudomonadota</taxon>
        <taxon>Gammaproteobacteria</taxon>
        <taxon>Thiotrichales</taxon>
        <taxon>Thiotrichaceae</taxon>
        <taxon>Thiomargarita</taxon>
    </lineage>
</organism>
<comment type="caution">
    <text evidence="2">The sequence shown here is derived from an EMBL/GenBank/DDBJ whole genome shotgun (WGS) entry which is preliminary data.</text>
</comment>
<gene>
    <name evidence="2" type="ORF">THIOM_002695</name>
</gene>
<keyword evidence="3" id="KW-1185">Reference proteome</keyword>
<keyword evidence="1" id="KW-1133">Transmembrane helix</keyword>
<dbReference type="Proteomes" id="UP000076962">
    <property type="component" value="Unassembled WGS sequence"/>
</dbReference>
<evidence type="ECO:0000313" key="3">
    <source>
        <dbReference type="Proteomes" id="UP000076962"/>
    </source>
</evidence>
<name>A0A176S0D3_9GAMM</name>
<feature type="transmembrane region" description="Helical" evidence="1">
    <location>
        <begin position="127"/>
        <end position="150"/>
    </location>
</feature>
<evidence type="ECO:0000313" key="2">
    <source>
        <dbReference type="EMBL" id="OAD21532.1"/>
    </source>
</evidence>
<dbReference type="AlphaFoldDB" id="A0A176S0D3"/>